<feature type="domain" description="PEP-utilising enzyme mobile" evidence="1">
    <location>
        <begin position="272"/>
        <end position="342"/>
    </location>
</feature>
<reference evidence="3" key="1">
    <citation type="journal article" date="2019" name="Int. J. Syst. Evol. Microbiol.">
        <title>The Global Catalogue of Microorganisms (GCM) 10K type strain sequencing project: providing services to taxonomists for standard genome sequencing and annotation.</title>
        <authorList>
            <consortium name="The Broad Institute Genomics Platform"/>
            <consortium name="The Broad Institute Genome Sequencing Center for Infectious Disease"/>
            <person name="Wu L."/>
            <person name="Ma J."/>
        </authorList>
    </citation>
    <scope>NUCLEOTIDE SEQUENCE [LARGE SCALE GENOMIC DNA]</scope>
    <source>
        <strain evidence="3">JCM 10671</strain>
    </source>
</reference>
<evidence type="ECO:0000313" key="2">
    <source>
        <dbReference type="EMBL" id="GAA0604127.1"/>
    </source>
</evidence>
<sequence>MVPHTIGTMLAPAFFTQLAQLAAKAGHPGLELRIATGQSVDETEWLAELWAIAHGSGDLAPFVARHGYHGPDEGELSARVWREDDGPLRAMVDRFRTQSAEQAPAAVAARREAAAADAERILLEALSPLRRPAARTLVRIVRHFLPLRESGRAAFLRAVDGARVAARTLGADLHATGVLKEPEDVFFLRLDELTGALPPGVADVVAERRARFDEYRTTRLPDAWTGSPEPLPLPEGASGTDAVALTGFAVSPGVVDGPVRVLRRAAELDQLEPGEILVCPLTDPSWSLGFVVAAGLAIDVGGPLSHGAIVAREMGLPCVINTRTGTEVLRTGDRVRLDGGAGTVTKI</sequence>
<protein>
    <recommendedName>
        <fullName evidence="1">PEP-utilising enzyme mobile domain-containing protein</fullName>
    </recommendedName>
</protein>
<evidence type="ECO:0000313" key="3">
    <source>
        <dbReference type="Proteomes" id="UP001500957"/>
    </source>
</evidence>
<keyword evidence="3" id="KW-1185">Reference proteome</keyword>
<dbReference type="Gene3D" id="3.50.30.10">
    <property type="entry name" value="Phosphohistidine domain"/>
    <property type="match status" value="1"/>
</dbReference>
<dbReference type="Proteomes" id="UP001500957">
    <property type="component" value="Unassembled WGS sequence"/>
</dbReference>
<dbReference type="PANTHER" id="PTHR43615">
    <property type="entry name" value="PHOSPHOENOLPYRUVATE SYNTHASE-RELATED"/>
    <property type="match status" value="1"/>
</dbReference>
<dbReference type="EMBL" id="BAAAHE010000002">
    <property type="protein sequence ID" value="GAA0604127.1"/>
    <property type="molecule type" value="Genomic_DNA"/>
</dbReference>
<dbReference type="SUPFAM" id="SSF52009">
    <property type="entry name" value="Phosphohistidine domain"/>
    <property type="match status" value="1"/>
</dbReference>
<dbReference type="PANTHER" id="PTHR43615:SF1">
    <property type="entry name" value="PPDK_N DOMAIN-CONTAINING PROTEIN"/>
    <property type="match status" value="1"/>
</dbReference>
<dbReference type="InterPro" id="IPR051549">
    <property type="entry name" value="PEP_Utilizing_Enz"/>
</dbReference>
<proteinExistence type="predicted"/>
<organism evidence="2 3">
    <name type="scientific">Sporichthya brevicatena</name>
    <dbReference type="NCBI Taxonomy" id="171442"/>
    <lineage>
        <taxon>Bacteria</taxon>
        <taxon>Bacillati</taxon>
        <taxon>Actinomycetota</taxon>
        <taxon>Actinomycetes</taxon>
        <taxon>Sporichthyales</taxon>
        <taxon>Sporichthyaceae</taxon>
        <taxon>Sporichthya</taxon>
    </lineage>
</organism>
<gene>
    <name evidence="2" type="ORF">GCM10009547_02380</name>
</gene>
<dbReference type="InterPro" id="IPR008279">
    <property type="entry name" value="PEP-util_enz_mobile_dom"/>
</dbReference>
<dbReference type="Pfam" id="PF00391">
    <property type="entry name" value="PEP-utilizers"/>
    <property type="match status" value="1"/>
</dbReference>
<comment type="caution">
    <text evidence="2">The sequence shown here is derived from an EMBL/GenBank/DDBJ whole genome shotgun (WGS) entry which is preliminary data.</text>
</comment>
<evidence type="ECO:0000259" key="1">
    <source>
        <dbReference type="Pfam" id="PF00391"/>
    </source>
</evidence>
<name>A0ABP3RB73_9ACTN</name>
<accession>A0ABP3RB73</accession>
<dbReference type="InterPro" id="IPR036637">
    <property type="entry name" value="Phosphohistidine_dom_sf"/>
</dbReference>